<feature type="compositionally biased region" description="Low complexity" evidence="2">
    <location>
        <begin position="107"/>
        <end position="118"/>
    </location>
</feature>
<dbReference type="InterPro" id="IPR002885">
    <property type="entry name" value="PPR_rpt"/>
</dbReference>
<protein>
    <submittedName>
        <fullName evidence="3">PPR: pentatricopeptide repeat domain containing protein</fullName>
    </submittedName>
</protein>
<reference evidence="3" key="1">
    <citation type="journal article" date="2021" name="Sci. Rep.">
        <title>Diploid genomic architecture of Nitzschia inconspicua, an elite biomass production diatom.</title>
        <authorList>
            <person name="Oliver A."/>
            <person name="Podell S."/>
            <person name="Pinowska A."/>
            <person name="Traller J.C."/>
            <person name="Smith S.R."/>
            <person name="McClure R."/>
            <person name="Beliaev A."/>
            <person name="Bohutskyi P."/>
            <person name="Hill E.A."/>
            <person name="Rabines A."/>
            <person name="Zheng H."/>
            <person name="Allen L.Z."/>
            <person name="Kuo A."/>
            <person name="Grigoriev I.V."/>
            <person name="Allen A.E."/>
            <person name="Hazlebeck D."/>
            <person name="Allen E.E."/>
        </authorList>
    </citation>
    <scope>NUCLEOTIDE SEQUENCE</scope>
    <source>
        <strain evidence="3">Hildebrandi</strain>
    </source>
</reference>
<evidence type="ECO:0000256" key="2">
    <source>
        <dbReference type="SAM" id="MobiDB-lite"/>
    </source>
</evidence>
<proteinExistence type="predicted"/>
<organism evidence="3 4">
    <name type="scientific">Nitzschia inconspicua</name>
    <dbReference type="NCBI Taxonomy" id="303405"/>
    <lineage>
        <taxon>Eukaryota</taxon>
        <taxon>Sar</taxon>
        <taxon>Stramenopiles</taxon>
        <taxon>Ochrophyta</taxon>
        <taxon>Bacillariophyta</taxon>
        <taxon>Bacillariophyceae</taxon>
        <taxon>Bacillariophycidae</taxon>
        <taxon>Bacillariales</taxon>
        <taxon>Bacillariaceae</taxon>
        <taxon>Nitzschia</taxon>
    </lineage>
</organism>
<dbReference type="Pfam" id="PF13812">
    <property type="entry name" value="PPR_3"/>
    <property type="match status" value="1"/>
</dbReference>
<feature type="compositionally biased region" description="Polar residues" evidence="2">
    <location>
        <begin position="71"/>
        <end position="95"/>
    </location>
</feature>
<feature type="region of interest" description="Disordered" evidence="2">
    <location>
        <begin position="216"/>
        <end position="239"/>
    </location>
</feature>
<evidence type="ECO:0000313" key="4">
    <source>
        <dbReference type="Proteomes" id="UP000693970"/>
    </source>
</evidence>
<feature type="compositionally biased region" description="Basic residues" evidence="2">
    <location>
        <begin position="127"/>
        <end position="138"/>
    </location>
</feature>
<accession>A0A9K3L5A9</accession>
<evidence type="ECO:0000313" key="3">
    <source>
        <dbReference type="EMBL" id="KAG7355095.1"/>
    </source>
</evidence>
<dbReference type="PANTHER" id="PTHR47942">
    <property type="entry name" value="TETRATRICOPEPTIDE REPEAT (TPR)-LIKE SUPERFAMILY PROTEIN-RELATED"/>
    <property type="match status" value="1"/>
</dbReference>
<dbReference type="AlphaFoldDB" id="A0A9K3L5A9"/>
<keyword evidence="4" id="KW-1185">Reference proteome</keyword>
<dbReference type="EMBL" id="JAGRRH010000016">
    <property type="protein sequence ID" value="KAG7355095.1"/>
    <property type="molecule type" value="Genomic_DNA"/>
</dbReference>
<dbReference type="OrthoDB" id="185373at2759"/>
<evidence type="ECO:0000256" key="1">
    <source>
        <dbReference type="ARBA" id="ARBA00022737"/>
    </source>
</evidence>
<gene>
    <name evidence="3" type="ORF">IV203_004451</name>
</gene>
<feature type="region of interest" description="Disordered" evidence="2">
    <location>
        <begin position="69"/>
        <end position="149"/>
    </location>
</feature>
<sequence length="853" mass="96525">MQNQEKQNRNSRIRRRIKLREHHLLSFFCFVACHGLGWTTTTTTPPVASALIYHDTRISSMKPVITAALSRRQTQQQKGRAFSLSSPTTEWNRSSQSHDENDDDDNNNNIDISSTNTNPNDSSQYRKSTRRRRGHGRYQHSLEHHEDDQRAHLQWMVKTTANILGEDAPQPGEMPPYLVSITYPLMQSWVRRAGTVTSSKAPHVVERLLQRLLQERNAVTKAPTEPQKGNNSKDSEKKIPTRSVEVHTGIYTAVLEAWSNSREDGSAERAEEILTQMEQIHGLQPTSRSYNAVIKAYVKNGDRNVAATKVEELIERMEATGNPVTMPTHRSYNLLLYALANAPDGAVENAAERSQAVLDRMIKRYQEEGANCLAIPNTNTFNQVLSAWAKGTSPDFEERMMDVYRLLLDWPDVEPDTDSFNTVMGGWLKSKSLHALSRIQEVFCDMKESHENGNESARPDRISVNTLQVALNRHRRYAIDAPGTLLEYEREYNLQPTCVSQNILMDSIIKSGVEDAPEQVMDILSRMEHEFKEGNDAMKPDQCSYSSVILAYSTYNRDDTAEKTEELLARAWDLHRNHGGNVPNVSLYNSVVNAFASLDASESLSYVKKILQEMESGEDTGIPRPDLVTYNTVIKSMRNGNDEDGAVFAENILNTLESIGERDPNFLPDNYSYTSVITAFARSNSPNKAEKAVEIVKRMISAHENGNKSARVSLFTLNAALNACAFVDGSVEDKERAFGLAMELDEMRRRLDLTPNEDNTWYGTMLRACSTLLPPSTRREDYVDRFFKDACAGGCVGRLVLGQMKFAATARQYERLLDRAPEDRIHVGDLPKEWTCNGRDTRPMYRTFSNDRE</sequence>
<keyword evidence="1" id="KW-0677">Repeat</keyword>
<dbReference type="InterPro" id="IPR051222">
    <property type="entry name" value="PPR/CCM1_RNA-binding"/>
</dbReference>
<reference evidence="3" key="2">
    <citation type="submission" date="2021-04" db="EMBL/GenBank/DDBJ databases">
        <authorList>
            <person name="Podell S."/>
        </authorList>
    </citation>
    <scope>NUCLEOTIDE SEQUENCE</scope>
    <source>
        <strain evidence="3">Hildebrandi</strain>
    </source>
</reference>
<feature type="compositionally biased region" description="Basic and acidic residues" evidence="2">
    <location>
        <begin position="140"/>
        <end position="149"/>
    </location>
</feature>
<comment type="caution">
    <text evidence="3">The sequence shown here is derived from an EMBL/GenBank/DDBJ whole genome shotgun (WGS) entry which is preliminary data.</text>
</comment>
<dbReference type="PANTHER" id="PTHR47942:SF63">
    <property type="entry name" value="PENTATRICOPEPTIDE REPEAT-CONTAINING PROTEIN"/>
    <property type="match status" value="1"/>
</dbReference>
<name>A0A9K3L5A9_9STRA</name>
<dbReference type="Proteomes" id="UP000693970">
    <property type="component" value="Unassembled WGS sequence"/>
</dbReference>